<dbReference type="AlphaFoldDB" id="A0A4P8ELF6"/>
<dbReference type="EMBL" id="CP039965">
    <property type="protein sequence ID" value="QCO57813.1"/>
    <property type="molecule type" value="Genomic_DNA"/>
</dbReference>
<name>A0A4P8ELF6_9RHOB</name>
<geneLocation type="plasmid" evidence="2 3">
    <name>unnamed1</name>
</geneLocation>
<evidence type="ECO:0000313" key="2">
    <source>
        <dbReference type="EMBL" id="QCO57813.1"/>
    </source>
</evidence>
<keyword evidence="1" id="KW-1133">Transmembrane helix</keyword>
<dbReference type="Proteomes" id="UP000298631">
    <property type="component" value="Plasmid unnamed1"/>
</dbReference>
<feature type="transmembrane region" description="Helical" evidence="1">
    <location>
        <begin position="109"/>
        <end position="126"/>
    </location>
</feature>
<keyword evidence="1" id="KW-0812">Transmembrane</keyword>
<evidence type="ECO:0000256" key="1">
    <source>
        <dbReference type="SAM" id="Phobius"/>
    </source>
</evidence>
<keyword evidence="1" id="KW-0472">Membrane</keyword>
<sequence>MTALTKYQKLECSGLWRENAGGQRREVIANFGDTSLILSDPKQDMALAHWSLPAIKRLNPGEMPALFAPGPDEGETLEVDDAEMIAALETVHAAIRAASPHPGRLRNSLLGVMAIGVLAVGVFWLPDALVQHTASFLPRPTRAEIGRAALADLTRLTGQPCKAKSGQAALTKLSGRLFGPDSGVEIVVVRTAVAQAQSLPGRLVVLSESLLAEHDGPEAAAGFALAARITAEMKDPMLPLLHHAGIGATFRLLTSGALPDDAIAGYAETLIEAPQAPPSDAILLARFEAAGLATTPYAHVRDPSGESTLHLIEADPFSNVVPAAILPDGDWVSLQDICTR</sequence>
<gene>
    <name evidence="2" type="ORF">EOK75_19250</name>
</gene>
<accession>A0A4P8ELF6</accession>
<evidence type="ECO:0000313" key="3">
    <source>
        <dbReference type="Proteomes" id="UP000298631"/>
    </source>
</evidence>
<dbReference type="RefSeq" id="WP_137195624.1">
    <property type="nucleotide sequence ID" value="NZ_CP039965.1"/>
</dbReference>
<proteinExistence type="predicted"/>
<keyword evidence="3" id="KW-1185">Reference proteome</keyword>
<organism evidence="2 3">
    <name type="scientific">Pseudorhodobacter turbinis</name>
    <dbReference type="NCBI Taxonomy" id="2500533"/>
    <lineage>
        <taxon>Bacteria</taxon>
        <taxon>Pseudomonadati</taxon>
        <taxon>Pseudomonadota</taxon>
        <taxon>Alphaproteobacteria</taxon>
        <taxon>Rhodobacterales</taxon>
        <taxon>Paracoccaceae</taxon>
        <taxon>Pseudorhodobacter</taxon>
    </lineage>
</organism>
<reference evidence="2 3" key="1">
    <citation type="submission" date="2019-05" db="EMBL/GenBank/DDBJ databases">
        <title>Pseudorhodobacter turbinis sp. nov., isolated from the gut of the Korean turban shell.</title>
        <authorList>
            <person name="Jeong Y.-S."/>
            <person name="Kang W.-R."/>
            <person name="Bae J.-W."/>
        </authorList>
    </citation>
    <scope>NUCLEOTIDE SEQUENCE [LARGE SCALE GENOMIC DNA]</scope>
    <source>
        <strain evidence="2 3">S12M18</strain>
        <plasmid evidence="2 3">unnamed1</plasmid>
    </source>
</reference>
<dbReference type="KEGG" id="pseb:EOK75_19250"/>
<dbReference type="OrthoDB" id="7822309at2"/>
<keyword evidence="2" id="KW-0614">Plasmid</keyword>
<protein>
    <submittedName>
        <fullName evidence="2">Uncharacterized protein</fullName>
    </submittedName>
</protein>